<dbReference type="PANTHER" id="PTHR30024">
    <property type="entry name" value="ALIPHATIC SULFONATES-BINDING PROTEIN-RELATED"/>
    <property type="match status" value="1"/>
</dbReference>
<dbReference type="GO" id="GO:0042597">
    <property type="term" value="C:periplasmic space"/>
    <property type="evidence" value="ECO:0007669"/>
    <property type="project" value="UniProtKB-SubCell"/>
</dbReference>
<comment type="subcellular location">
    <subcellularLocation>
        <location evidence="1">Periplasm</location>
    </subcellularLocation>
</comment>
<keyword evidence="5" id="KW-1185">Reference proteome</keyword>
<organism evidence="4 5">
    <name type="scientific">Amycolatopsis rhizosphaerae</name>
    <dbReference type="NCBI Taxonomy" id="2053003"/>
    <lineage>
        <taxon>Bacteria</taxon>
        <taxon>Bacillati</taxon>
        <taxon>Actinomycetota</taxon>
        <taxon>Actinomycetes</taxon>
        <taxon>Pseudonocardiales</taxon>
        <taxon>Pseudonocardiaceae</taxon>
        <taxon>Amycolatopsis</taxon>
    </lineage>
</organism>
<evidence type="ECO:0000256" key="2">
    <source>
        <dbReference type="ARBA" id="ARBA00010742"/>
    </source>
</evidence>
<evidence type="ECO:0000313" key="5">
    <source>
        <dbReference type="Proteomes" id="UP000320011"/>
    </source>
</evidence>
<dbReference type="RefSeq" id="WP_144589907.1">
    <property type="nucleotide sequence ID" value="NZ_VJWX01000175.1"/>
</dbReference>
<gene>
    <name evidence="4" type="ORF">FNH05_18260</name>
</gene>
<reference evidence="4 5" key="2">
    <citation type="submission" date="2019-08" db="EMBL/GenBank/DDBJ databases">
        <title>Amycolatopsis acidicola sp. nov., isolated from peat swamp forest soil.</title>
        <authorList>
            <person name="Srisuk N."/>
        </authorList>
    </citation>
    <scope>NUCLEOTIDE SEQUENCE [LARGE SCALE GENOMIC DNA]</scope>
    <source>
        <strain evidence="4 5">TBRC 6029</strain>
    </source>
</reference>
<keyword evidence="3" id="KW-0732">Signal</keyword>
<dbReference type="SUPFAM" id="SSF53850">
    <property type="entry name" value="Periplasmic binding protein-like II"/>
    <property type="match status" value="1"/>
</dbReference>
<comment type="caution">
    <text evidence="4">The sequence shown here is derived from an EMBL/GenBank/DDBJ whole genome shotgun (WGS) entry which is preliminary data.</text>
</comment>
<dbReference type="Gene3D" id="3.40.190.10">
    <property type="entry name" value="Periplasmic binding protein-like II"/>
    <property type="match status" value="2"/>
</dbReference>
<dbReference type="OrthoDB" id="8892982at2"/>
<accession>A0A558CH35</accession>
<evidence type="ECO:0000313" key="4">
    <source>
        <dbReference type="EMBL" id="TVT48083.1"/>
    </source>
</evidence>
<dbReference type="PANTHER" id="PTHR30024:SF47">
    <property type="entry name" value="TAURINE-BINDING PERIPLASMIC PROTEIN"/>
    <property type="match status" value="1"/>
</dbReference>
<dbReference type="AlphaFoldDB" id="A0A558CH35"/>
<dbReference type="Proteomes" id="UP000320011">
    <property type="component" value="Unassembled WGS sequence"/>
</dbReference>
<dbReference type="Pfam" id="PF13379">
    <property type="entry name" value="NMT1_2"/>
    <property type="match status" value="1"/>
</dbReference>
<dbReference type="PROSITE" id="PS51257">
    <property type="entry name" value="PROKAR_LIPOPROTEIN"/>
    <property type="match status" value="1"/>
</dbReference>
<proteinExistence type="inferred from homology"/>
<sequence>MRGVAVALVAALVLVTGCDTGSGSNPAEPAVTPERGQLRVGVGNPIETTPLRLAVADGSFARAGLDVRLVEERDGQDALDGLTTGRLDVAFATDETLFTAVARGTALQLQGEAYTSAPYTVALVTLPDSRYTDLASKKAPKIAVSADGDLGTLAARSIFATAGGDPDRIKFVTRRYEDMPAALDDGTVDAALMVEPYLAKIQQDLGARVLADSFRGATLDFPVSAYASGALFAQANPRTLAVFRRVLADAQQRAADQSLVRAALPRIAGIDSTTASLVALGQYPTSLSGVRLQRVADLMHGMGMLDGRLDVSALLPHSAGS</sequence>
<reference evidence="4 5" key="1">
    <citation type="submission" date="2019-07" db="EMBL/GenBank/DDBJ databases">
        <authorList>
            <person name="Duangmal K."/>
            <person name="Teo W.F.A."/>
        </authorList>
    </citation>
    <scope>NUCLEOTIDE SEQUENCE [LARGE SCALE GENOMIC DNA]</scope>
    <source>
        <strain evidence="4 5">TBRC 6029</strain>
    </source>
</reference>
<protein>
    <submittedName>
        <fullName evidence="4">ABC transporter substrate-binding protein</fullName>
    </submittedName>
</protein>
<dbReference type="EMBL" id="VJWX01000175">
    <property type="protein sequence ID" value="TVT48083.1"/>
    <property type="molecule type" value="Genomic_DNA"/>
</dbReference>
<evidence type="ECO:0000256" key="3">
    <source>
        <dbReference type="ARBA" id="ARBA00022729"/>
    </source>
</evidence>
<comment type="similarity">
    <text evidence="2">Belongs to the bacterial solute-binding protein SsuA/TauA family.</text>
</comment>
<evidence type="ECO:0000256" key="1">
    <source>
        <dbReference type="ARBA" id="ARBA00004418"/>
    </source>
</evidence>
<name>A0A558CH35_9PSEU</name>